<dbReference type="Proteomes" id="UP000717328">
    <property type="component" value="Unassembled WGS sequence"/>
</dbReference>
<evidence type="ECO:0000256" key="2">
    <source>
        <dbReference type="SAM" id="MobiDB-lite"/>
    </source>
</evidence>
<accession>A0A9P7FVQ9</accession>
<feature type="domain" description="Dicer dsRNA-binding fold" evidence="3">
    <location>
        <begin position="266"/>
        <end position="335"/>
    </location>
</feature>
<dbReference type="GO" id="GO:0016891">
    <property type="term" value="F:RNA endonuclease activity producing 5'-phosphomonoesters, hydrolytic mechanism"/>
    <property type="evidence" value="ECO:0007669"/>
    <property type="project" value="InterPro"/>
</dbReference>
<sequence>MGPELLFEKPFQESKEVLKELGTCASNLVWKRALKELDSLVVENDTCSVQTRMRDCIKNWTFVMPNLDPSSQAFNVSHKFSVLVKALESCEPYGEAFRGIIFVRNETVALAMADLLRKLDDQLGFVRPIALAENYAASGAQAPVITQALATRTYNLVITSKLETSMAMEIKFSTIICFDDATRFDDILSLMRRHEVHLIYLVGRNQFQRKSDLPQQSALNIVEHFTVDEASDAEHAFIEDPTTGSRIYRHTSVDAMERIASSRLRSNEFLRLNEQHKGPGSASTFMYSVIIPGLCDITGPPRLSKDDAKRAACYRACQNLASIGLIDCRVFPPSTKLADNFGHAFDRTSLDSKPSGTKRYLKKEPDFWTNTRDVPIISLFPVIISTNHTDEDGKPYAPLAILTRQPLPDLQNFRLFYSGVPSVVSIKRGAPLRIEAAQVQDLHLYTLRICRLISNKYYDATLANTVYFIAPLALTWKPSNDDVFNNPLGLPCISEYIPWDLVSLAARSYSIPLKKAVTLEETESDIHDAAIQDRAVEFSKRYVAVRMRPDLSPLSKLSDSPREAEYENLLALHKARRVEFEGLQDEHQPLIEVSPLPSVLNQLNPASRPSPEKLGVKCGRF</sequence>
<keyword evidence="1" id="KW-0378">Hydrolase</keyword>
<evidence type="ECO:0000313" key="4">
    <source>
        <dbReference type="EMBL" id="KAG5638993.1"/>
    </source>
</evidence>
<feature type="region of interest" description="Disordered" evidence="2">
    <location>
        <begin position="602"/>
        <end position="621"/>
    </location>
</feature>
<comment type="caution">
    <text evidence="4">The sequence shown here is derived from an EMBL/GenBank/DDBJ whole genome shotgun (WGS) entry which is preliminary data.</text>
</comment>
<reference evidence="4" key="2">
    <citation type="submission" date="2021-10" db="EMBL/GenBank/DDBJ databases">
        <title>Phylogenomics reveals ancestral predisposition of the termite-cultivated fungus Termitomyces towards a domesticated lifestyle.</title>
        <authorList>
            <person name="Auxier B."/>
            <person name="Grum-Grzhimaylo A."/>
            <person name="Cardenas M.E."/>
            <person name="Lodge J.D."/>
            <person name="Laessoe T."/>
            <person name="Pedersen O."/>
            <person name="Smith M.E."/>
            <person name="Kuyper T.W."/>
            <person name="Franco-Molano E.A."/>
            <person name="Baroni T.J."/>
            <person name="Aanen D.K."/>
        </authorList>
    </citation>
    <scope>NUCLEOTIDE SEQUENCE</scope>
    <source>
        <strain evidence="4">D49</strain>
    </source>
</reference>
<dbReference type="EMBL" id="JABCKI010005735">
    <property type="protein sequence ID" value="KAG5638993.1"/>
    <property type="molecule type" value="Genomic_DNA"/>
</dbReference>
<reference evidence="4" key="1">
    <citation type="submission" date="2021-02" db="EMBL/GenBank/DDBJ databases">
        <authorList>
            <person name="Nieuwenhuis M."/>
            <person name="Van De Peppel L.J.J."/>
        </authorList>
    </citation>
    <scope>NUCLEOTIDE SEQUENCE</scope>
    <source>
        <strain evidence="4">D49</strain>
    </source>
</reference>
<evidence type="ECO:0000313" key="5">
    <source>
        <dbReference type="Proteomes" id="UP000717328"/>
    </source>
</evidence>
<keyword evidence="5" id="KW-1185">Reference proteome</keyword>
<protein>
    <recommendedName>
        <fullName evidence="3">Dicer dsRNA-binding fold domain-containing protein</fullName>
    </recommendedName>
</protein>
<name>A0A9P7FVQ9_9AGAR</name>
<organism evidence="4 5">
    <name type="scientific">Sphagnurus paluster</name>
    <dbReference type="NCBI Taxonomy" id="117069"/>
    <lineage>
        <taxon>Eukaryota</taxon>
        <taxon>Fungi</taxon>
        <taxon>Dikarya</taxon>
        <taxon>Basidiomycota</taxon>
        <taxon>Agaricomycotina</taxon>
        <taxon>Agaricomycetes</taxon>
        <taxon>Agaricomycetidae</taxon>
        <taxon>Agaricales</taxon>
        <taxon>Tricholomatineae</taxon>
        <taxon>Lyophyllaceae</taxon>
        <taxon>Sphagnurus</taxon>
    </lineage>
</organism>
<evidence type="ECO:0000259" key="3">
    <source>
        <dbReference type="Pfam" id="PF03368"/>
    </source>
</evidence>
<dbReference type="OrthoDB" id="3057251at2759"/>
<dbReference type="PANTHER" id="PTHR14950">
    <property type="entry name" value="DICER-RELATED"/>
    <property type="match status" value="1"/>
</dbReference>
<evidence type="ECO:0000256" key="1">
    <source>
        <dbReference type="ARBA" id="ARBA00022801"/>
    </source>
</evidence>
<dbReference type="InterPro" id="IPR005034">
    <property type="entry name" value="Dicer_dimerisation"/>
</dbReference>
<proteinExistence type="predicted"/>
<gene>
    <name evidence="4" type="ORF">H0H81_007901</name>
</gene>
<dbReference type="Pfam" id="PF03368">
    <property type="entry name" value="Dicer_dimer"/>
    <property type="match status" value="1"/>
</dbReference>
<dbReference type="AlphaFoldDB" id="A0A9P7FVQ9"/>